<proteinExistence type="predicted"/>
<keyword evidence="4" id="KW-0812">Transmembrane</keyword>
<keyword evidence="8" id="KW-0472">Membrane</keyword>
<evidence type="ECO:0000256" key="4">
    <source>
        <dbReference type="ARBA" id="ARBA00022692"/>
    </source>
</evidence>
<sequence length="167" mass="17919">RCEGRVELYYKGQLGTVCDDFWDLEDAQVVCRQMGCGEALFALPSAYFGQGSGSILLDNVNCSGREAALSQCGHAGWKVHNCRHYEDAGVICRDSSFTPSPSTVSKTSSAPGTSTTLKQGLALRLVSGPNTCSGRLEVLHNGSWATVCDENWDLMDAMVVCRQLGCG</sequence>
<dbReference type="GO" id="GO:0005886">
    <property type="term" value="C:plasma membrane"/>
    <property type="evidence" value="ECO:0007669"/>
    <property type="project" value="TreeGrafter"/>
</dbReference>
<dbReference type="GO" id="GO:0005615">
    <property type="term" value="C:extracellular space"/>
    <property type="evidence" value="ECO:0007669"/>
    <property type="project" value="TreeGrafter"/>
</dbReference>
<evidence type="ECO:0000313" key="13">
    <source>
        <dbReference type="EMBL" id="NXP53352.1"/>
    </source>
</evidence>
<feature type="domain" description="SRCR" evidence="12">
    <location>
        <begin position="123"/>
        <end position="167"/>
    </location>
</feature>
<dbReference type="OrthoDB" id="536948at2759"/>
<comment type="caution">
    <text evidence="11">Lacks conserved residue(s) required for the propagation of feature annotation.</text>
</comment>
<feature type="disulfide bond" evidence="11">
    <location>
        <begin position="18"/>
        <end position="82"/>
    </location>
</feature>
<dbReference type="SUPFAM" id="SSF56487">
    <property type="entry name" value="SRCR-like"/>
    <property type="match status" value="2"/>
</dbReference>
<dbReference type="Pfam" id="PF00530">
    <property type="entry name" value="SRCR"/>
    <property type="match status" value="2"/>
</dbReference>
<dbReference type="PANTHER" id="PTHR48071">
    <property type="entry name" value="SRCR DOMAIN-CONTAINING PROTEIN"/>
    <property type="match status" value="1"/>
</dbReference>
<evidence type="ECO:0000256" key="5">
    <source>
        <dbReference type="ARBA" id="ARBA00022729"/>
    </source>
</evidence>
<feature type="non-terminal residue" evidence="13">
    <location>
        <position position="1"/>
    </location>
</feature>
<keyword evidence="9 11" id="KW-1015">Disulfide bond</keyword>
<evidence type="ECO:0000256" key="6">
    <source>
        <dbReference type="ARBA" id="ARBA00022737"/>
    </source>
</evidence>
<dbReference type="PRINTS" id="PR00258">
    <property type="entry name" value="SPERACTRCPTR"/>
</dbReference>
<evidence type="ECO:0000313" key="14">
    <source>
        <dbReference type="Proteomes" id="UP000590868"/>
    </source>
</evidence>
<keyword evidence="10" id="KW-0325">Glycoprotein</keyword>
<reference evidence="13 14" key="1">
    <citation type="submission" date="2019-09" db="EMBL/GenBank/DDBJ databases">
        <title>Bird 10,000 Genomes (B10K) Project - Family phase.</title>
        <authorList>
            <person name="Zhang G."/>
        </authorList>
    </citation>
    <scope>NUCLEOTIDE SEQUENCE [LARGE SCALE GENOMIC DNA]</scope>
    <source>
        <strain evidence="13">B10K-DU-001-55</strain>
        <tissue evidence="13">Muscle</tissue>
    </source>
</reference>
<keyword evidence="6" id="KW-0677">Repeat</keyword>
<keyword evidence="14" id="KW-1185">Reference proteome</keyword>
<evidence type="ECO:0000256" key="2">
    <source>
        <dbReference type="ARBA" id="ARBA00004613"/>
    </source>
</evidence>
<dbReference type="InterPro" id="IPR001190">
    <property type="entry name" value="SRCR"/>
</dbReference>
<comment type="caution">
    <text evidence="13">The sequence shown here is derived from an EMBL/GenBank/DDBJ whole genome shotgun (WGS) entry which is preliminary data.</text>
</comment>
<dbReference type="GO" id="GO:0031638">
    <property type="term" value="P:zymogen activation"/>
    <property type="evidence" value="ECO:0007669"/>
    <property type="project" value="TreeGrafter"/>
</dbReference>
<keyword evidence="5" id="KW-0732">Signal</keyword>
<evidence type="ECO:0000256" key="7">
    <source>
        <dbReference type="ARBA" id="ARBA00022989"/>
    </source>
</evidence>
<keyword evidence="7" id="KW-1133">Transmembrane helix</keyword>
<evidence type="ECO:0000256" key="9">
    <source>
        <dbReference type="ARBA" id="ARBA00023157"/>
    </source>
</evidence>
<dbReference type="SMART" id="SM00202">
    <property type="entry name" value="SR"/>
    <property type="match status" value="1"/>
</dbReference>
<feature type="disulfide bond" evidence="11">
    <location>
        <begin position="31"/>
        <end position="92"/>
    </location>
</feature>
<evidence type="ECO:0000259" key="12">
    <source>
        <dbReference type="PROSITE" id="PS50287"/>
    </source>
</evidence>
<dbReference type="InterPro" id="IPR036772">
    <property type="entry name" value="SRCR-like_dom_sf"/>
</dbReference>
<dbReference type="GO" id="GO:0004252">
    <property type="term" value="F:serine-type endopeptidase activity"/>
    <property type="evidence" value="ECO:0007669"/>
    <property type="project" value="TreeGrafter"/>
</dbReference>
<dbReference type="Proteomes" id="UP000590868">
    <property type="component" value="Unassembled WGS sequence"/>
</dbReference>
<accession>A0A7L2B5A6</accession>
<dbReference type="AlphaFoldDB" id="A0A7L2B5A6"/>
<protein>
    <submittedName>
        <fullName evidence="13">DMBT1 protein</fullName>
    </submittedName>
</protein>
<evidence type="ECO:0000256" key="3">
    <source>
        <dbReference type="ARBA" id="ARBA00022525"/>
    </source>
</evidence>
<dbReference type="Gene3D" id="3.10.250.10">
    <property type="entry name" value="SRCR-like domain"/>
    <property type="match status" value="2"/>
</dbReference>
<dbReference type="FunFam" id="3.10.250.10:FF:000016">
    <property type="entry name" value="Scavenger receptor cysteine-rich protein type 12"/>
    <property type="match status" value="1"/>
</dbReference>
<evidence type="ECO:0000256" key="8">
    <source>
        <dbReference type="ARBA" id="ARBA00023136"/>
    </source>
</evidence>
<dbReference type="PANTHER" id="PTHR48071:SF15">
    <property type="entry name" value="SRCR DOMAIN-CONTAINING PROTEIN"/>
    <property type="match status" value="1"/>
</dbReference>
<evidence type="ECO:0000256" key="10">
    <source>
        <dbReference type="ARBA" id="ARBA00023180"/>
    </source>
</evidence>
<feature type="non-terminal residue" evidence="13">
    <location>
        <position position="167"/>
    </location>
</feature>
<evidence type="ECO:0000256" key="11">
    <source>
        <dbReference type="PROSITE-ProRule" id="PRU00196"/>
    </source>
</evidence>
<comment type="subcellular location">
    <subcellularLocation>
        <location evidence="1">Membrane</location>
        <topology evidence="1">Single-pass membrane protein</topology>
    </subcellularLocation>
    <subcellularLocation>
        <location evidence="2">Secreted</location>
    </subcellularLocation>
</comment>
<gene>
    <name evidence="13" type="primary">Dmbt1_8</name>
    <name evidence="13" type="ORF">HELFUL_R06628</name>
</gene>
<organism evidence="13 14">
    <name type="scientific">Heliornis fulica</name>
    <name type="common">sungrebe</name>
    <dbReference type="NCBI Taxonomy" id="54369"/>
    <lineage>
        <taxon>Eukaryota</taxon>
        <taxon>Metazoa</taxon>
        <taxon>Chordata</taxon>
        <taxon>Craniata</taxon>
        <taxon>Vertebrata</taxon>
        <taxon>Euteleostomi</taxon>
        <taxon>Archelosauria</taxon>
        <taxon>Archosauria</taxon>
        <taxon>Dinosauria</taxon>
        <taxon>Saurischia</taxon>
        <taxon>Theropoda</taxon>
        <taxon>Coelurosauria</taxon>
        <taxon>Aves</taxon>
        <taxon>Neognathae</taxon>
        <taxon>Neoaves</taxon>
        <taxon>Gruiformes</taxon>
        <taxon>Heliornithidae</taxon>
        <taxon>Heliornis</taxon>
    </lineage>
</organism>
<keyword evidence="3" id="KW-0964">Secreted</keyword>
<evidence type="ECO:0000256" key="1">
    <source>
        <dbReference type="ARBA" id="ARBA00004167"/>
    </source>
</evidence>
<dbReference type="PROSITE" id="PS50287">
    <property type="entry name" value="SRCR_2"/>
    <property type="match status" value="2"/>
</dbReference>
<dbReference type="EMBL" id="VXBZ01009833">
    <property type="protein sequence ID" value="NXP53352.1"/>
    <property type="molecule type" value="Genomic_DNA"/>
</dbReference>
<feature type="domain" description="SRCR" evidence="12">
    <location>
        <begin position="1"/>
        <end position="93"/>
    </location>
</feature>
<name>A0A7L2B5A6_9GRUI</name>
<feature type="disulfide bond" evidence="11">
    <location>
        <begin position="62"/>
        <end position="72"/>
    </location>
</feature>
<dbReference type="FunFam" id="3.10.250.10:FF:000006">
    <property type="entry name" value="neurotrypsin isoform X2"/>
    <property type="match status" value="1"/>
</dbReference>